<evidence type="ECO:0000313" key="1">
    <source>
        <dbReference type="EMBL" id="KAJ9111061.1"/>
    </source>
</evidence>
<dbReference type="Proteomes" id="UP001241377">
    <property type="component" value="Unassembled WGS sequence"/>
</dbReference>
<protein>
    <submittedName>
        <fullName evidence="1">Uncharacterized protein</fullName>
    </submittedName>
</protein>
<proteinExistence type="predicted"/>
<reference evidence="1" key="1">
    <citation type="submission" date="2023-04" db="EMBL/GenBank/DDBJ databases">
        <title>Draft Genome sequencing of Naganishia species isolated from polar environments using Oxford Nanopore Technology.</title>
        <authorList>
            <person name="Leo P."/>
            <person name="Venkateswaran K."/>
        </authorList>
    </citation>
    <scope>NUCLEOTIDE SEQUENCE</scope>
    <source>
        <strain evidence="1">MNA-CCFEE 5261</strain>
    </source>
</reference>
<organism evidence="1 2">
    <name type="scientific">Naganishia cerealis</name>
    <dbReference type="NCBI Taxonomy" id="610337"/>
    <lineage>
        <taxon>Eukaryota</taxon>
        <taxon>Fungi</taxon>
        <taxon>Dikarya</taxon>
        <taxon>Basidiomycota</taxon>
        <taxon>Agaricomycotina</taxon>
        <taxon>Tremellomycetes</taxon>
        <taxon>Filobasidiales</taxon>
        <taxon>Filobasidiaceae</taxon>
        <taxon>Naganishia</taxon>
    </lineage>
</organism>
<sequence length="493" mass="54123">MGDRKMKVVITQGVGPGVGRFGKEGRPKPRRVMVNEVGGRVEGFVEVGKVDGCVGLDVTVTGRSLCTLYYNGQPSLLDGRRLIKHRITLFPSSDTPPVTNDKGRGKATEPVIPHYTTYSFGFDFPRYCELEESREGPVEDDDDDYPVEKHATEPSSFGTRAIEISHSMGAGRRPSLGPHPAGSFGKEEEPAGPSSAGLSPSSWKNRMESRSPPTTGFGFGNFLKRNSFSAHSTSTSHHSDIGTPDEATGKRGFLRRLSTSQSVSRPPLELQYDLPPSTNLMLGDVQAEIEYQIKIRLRRKGLRFNDSLPLKTMWTIDTIDEVQPAPSPQRDHVVDSPRAIQARSPPSRQIAMPQAQADRPSLAISPSNHHSPGDISNTGPDQAWQAPPSSFETIEEENLATPPPEFAETYTGPSNLLAPFPPENSDNPAEENVYVTGKISLCRSSFRSILAPLNTPEIVVEYFLDVAITPKSGSVKESFTPLKQRWPVMYERL</sequence>
<name>A0ACC2WIZ9_9TREE</name>
<comment type="caution">
    <text evidence="1">The sequence shown here is derived from an EMBL/GenBank/DDBJ whole genome shotgun (WGS) entry which is preliminary data.</text>
</comment>
<keyword evidence="2" id="KW-1185">Reference proteome</keyword>
<accession>A0ACC2WIZ9</accession>
<gene>
    <name evidence="1" type="ORF">QFC19_001259</name>
</gene>
<evidence type="ECO:0000313" key="2">
    <source>
        <dbReference type="Proteomes" id="UP001241377"/>
    </source>
</evidence>
<dbReference type="EMBL" id="JASBWR010000009">
    <property type="protein sequence ID" value="KAJ9111061.1"/>
    <property type="molecule type" value="Genomic_DNA"/>
</dbReference>